<keyword evidence="1" id="KW-0472">Membrane</keyword>
<proteinExistence type="predicted"/>
<gene>
    <name evidence="2" type="ORF">S12H4_26188</name>
</gene>
<protein>
    <submittedName>
        <fullName evidence="2">Uncharacterized protein</fullName>
    </submittedName>
</protein>
<keyword evidence="1" id="KW-0812">Transmembrane</keyword>
<accession>X1RIT5</accession>
<keyword evidence="1" id="KW-1133">Transmembrane helix</keyword>
<evidence type="ECO:0000256" key="1">
    <source>
        <dbReference type="SAM" id="Phobius"/>
    </source>
</evidence>
<feature type="transmembrane region" description="Helical" evidence="1">
    <location>
        <begin position="31"/>
        <end position="50"/>
    </location>
</feature>
<organism evidence="2">
    <name type="scientific">marine sediment metagenome</name>
    <dbReference type="NCBI Taxonomy" id="412755"/>
    <lineage>
        <taxon>unclassified sequences</taxon>
        <taxon>metagenomes</taxon>
        <taxon>ecological metagenomes</taxon>
    </lineage>
</organism>
<reference evidence="2" key="1">
    <citation type="journal article" date="2014" name="Front. Microbiol.">
        <title>High frequency of phylogenetically diverse reductive dehalogenase-homologous genes in deep subseafloor sedimentary metagenomes.</title>
        <authorList>
            <person name="Kawai M."/>
            <person name="Futagami T."/>
            <person name="Toyoda A."/>
            <person name="Takaki Y."/>
            <person name="Nishi S."/>
            <person name="Hori S."/>
            <person name="Arai W."/>
            <person name="Tsubouchi T."/>
            <person name="Morono Y."/>
            <person name="Uchiyama I."/>
            <person name="Ito T."/>
            <person name="Fujiyama A."/>
            <person name="Inagaki F."/>
            <person name="Takami H."/>
        </authorList>
    </citation>
    <scope>NUCLEOTIDE SEQUENCE</scope>
    <source>
        <strain evidence="2">Expedition CK06-06</strain>
    </source>
</reference>
<sequence length="56" mass="5803">MRTLAIALESVGIIAIILGLTFESLTGADLGYMLISGGAVIIAGGGMVWAKLIRRK</sequence>
<name>X1RIT5_9ZZZZ</name>
<comment type="caution">
    <text evidence="2">The sequence shown here is derived from an EMBL/GenBank/DDBJ whole genome shotgun (WGS) entry which is preliminary data.</text>
</comment>
<dbReference type="AlphaFoldDB" id="X1RIT5"/>
<feature type="transmembrane region" description="Helical" evidence="1">
    <location>
        <begin position="7"/>
        <end position="25"/>
    </location>
</feature>
<evidence type="ECO:0000313" key="2">
    <source>
        <dbReference type="EMBL" id="GAI80523.1"/>
    </source>
</evidence>
<dbReference type="EMBL" id="BARW01014837">
    <property type="protein sequence ID" value="GAI80523.1"/>
    <property type="molecule type" value="Genomic_DNA"/>
</dbReference>